<dbReference type="Proteomes" id="UP000799770">
    <property type="component" value="Unassembled WGS sequence"/>
</dbReference>
<feature type="compositionally biased region" description="Basic residues" evidence="1">
    <location>
        <begin position="235"/>
        <end position="247"/>
    </location>
</feature>
<reference evidence="2" key="1">
    <citation type="journal article" date="2020" name="Stud. Mycol.">
        <title>101 Dothideomycetes genomes: a test case for predicting lifestyles and emergence of pathogens.</title>
        <authorList>
            <person name="Haridas S."/>
            <person name="Albert R."/>
            <person name="Binder M."/>
            <person name="Bloem J."/>
            <person name="Labutti K."/>
            <person name="Salamov A."/>
            <person name="Andreopoulos B."/>
            <person name="Baker S."/>
            <person name="Barry K."/>
            <person name="Bills G."/>
            <person name="Bluhm B."/>
            <person name="Cannon C."/>
            <person name="Castanera R."/>
            <person name="Culley D."/>
            <person name="Daum C."/>
            <person name="Ezra D."/>
            <person name="Gonzalez J."/>
            <person name="Henrissat B."/>
            <person name="Kuo A."/>
            <person name="Liang C."/>
            <person name="Lipzen A."/>
            <person name="Lutzoni F."/>
            <person name="Magnuson J."/>
            <person name="Mondo S."/>
            <person name="Nolan M."/>
            <person name="Ohm R."/>
            <person name="Pangilinan J."/>
            <person name="Park H.-J."/>
            <person name="Ramirez L."/>
            <person name="Alfaro M."/>
            <person name="Sun H."/>
            <person name="Tritt A."/>
            <person name="Yoshinaga Y."/>
            <person name="Zwiers L.-H."/>
            <person name="Turgeon B."/>
            <person name="Goodwin S."/>
            <person name="Spatafora J."/>
            <person name="Crous P."/>
            <person name="Grigoriev I."/>
        </authorList>
    </citation>
    <scope>NUCLEOTIDE SEQUENCE</scope>
    <source>
        <strain evidence="2">CBS 627.86</strain>
    </source>
</reference>
<proteinExistence type="predicted"/>
<protein>
    <submittedName>
        <fullName evidence="2">Uncharacterized protein</fullName>
    </submittedName>
</protein>
<accession>A0A6A5YS73</accession>
<name>A0A6A5YS73_9PLEO</name>
<dbReference type="EMBL" id="ML977340">
    <property type="protein sequence ID" value="KAF2109926.1"/>
    <property type="molecule type" value="Genomic_DNA"/>
</dbReference>
<feature type="region of interest" description="Disordered" evidence="1">
    <location>
        <begin position="162"/>
        <end position="247"/>
    </location>
</feature>
<feature type="compositionally biased region" description="Acidic residues" evidence="1">
    <location>
        <begin position="178"/>
        <end position="209"/>
    </location>
</feature>
<evidence type="ECO:0000256" key="1">
    <source>
        <dbReference type="SAM" id="MobiDB-lite"/>
    </source>
</evidence>
<evidence type="ECO:0000313" key="3">
    <source>
        <dbReference type="Proteomes" id="UP000799770"/>
    </source>
</evidence>
<gene>
    <name evidence="2" type="ORF">BDV96DRAFT_604407</name>
</gene>
<organism evidence="2 3">
    <name type="scientific">Lophiotrema nucula</name>
    <dbReference type="NCBI Taxonomy" id="690887"/>
    <lineage>
        <taxon>Eukaryota</taxon>
        <taxon>Fungi</taxon>
        <taxon>Dikarya</taxon>
        <taxon>Ascomycota</taxon>
        <taxon>Pezizomycotina</taxon>
        <taxon>Dothideomycetes</taxon>
        <taxon>Pleosporomycetidae</taxon>
        <taxon>Pleosporales</taxon>
        <taxon>Lophiotremataceae</taxon>
        <taxon>Lophiotrema</taxon>
    </lineage>
</organism>
<feature type="compositionally biased region" description="Acidic residues" evidence="1">
    <location>
        <begin position="220"/>
        <end position="229"/>
    </location>
</feature>
<dbReference type="AlphaFoldDB" id="A0A6A5YS73"/>
<evidence type="ECO:0000313" key="2">
    <source>
        <dbReference type="EMBL" id="KAF2109926.1"/>
    </source>
</evidence>
<feature type="compositionally biased region" description="Low complexity" evidence="1">
    <location>
        <begin position="210"/>
        <end position="219"/>
    </location>
</feature>
<keyword evidence="3" id="KW-1185">Reference proteome</keyword>
<sequence>MPRRGRKPQAGRDFAPQHVVRQQLAHQGGMGMGMGMVAGPRFPLGFSSRPDRAFYQSPWAAGGENQRRIRQRVLGQHARIKQQNFLPRFGHRQGFRGGMGFGHRPVAPMMPRRQPVFPRRSPFARGYRSPLHHRPFRPMYTMNPFQQRGYFPPRGPDFFHNAGFEPRQQNFRRRPFEDDGWSDDDDITEFGDDETDYLDEYDEEEDDSYYSDYSTGFDSGYDDEYDDEGWGSRRPMYHQHGRYGSRY</sequence>